<dbReference type="PANTHER" id="PTHR31876:SF26">
    <property type="entry name" value="PROTEIN LIKE COV 2"/>
    <property type="match status" value="1"/>
</dbReference>
<reference evidence="2 3" key="1">
    <citation type="journal article" date="2017" name="ISME J.">
        <title>Grape pomace compost harbors organohalide-respiring Dehalogenimonas species with novel reductive dehalogenase genes.</title>
        <authorList>
            <person name="Yang Y."/>
            <person name="Higgins S.A."/>
            <person name="Yan J."/>
            <person name="Simsir B."/>
            <person name="Chourey K."/>
            <person name="Iyer R."/>
            <person name="Hettich R.L."/>
            <person name="Baldwin B."/>
            <person name="Ogles D.M."/>
            <person name="Loffler F.E."/>
        </authorList>
    </citation>
    <scope>NUCLEOTIDE SEQUENCE [LARGE SCALE GENOMIC DNA]</scope>
    <source>
        <strain evidence="2 3">GP</strain>
    </source>
</reference>
<proteinExistence type="predicted"/>
<dbReference type="Proteomes" id="UP000235653">
    <property type="component" value="Unassembled WGS sequence"/>
</dbReference>
<dbReference type="AlphaFoldDB" id="A0A2P5P5W4"/>
<gene>
    <name evidence="2" type="ORF">JP09_007970</name>
</gene>
<evidence type="ECO:0000256" key="1">
    <source>
        <dbReference type="SAM" id="Phobius"/>
    </source>
</evidence>
<dbReference type="PANTHER" id="PTHR31876">
    <property type="entry name" value="COV-LIKE PROTEIN 1"/>
    <property type="match status" value="1"/>
</dbReference>
<evidence type="ECO:0000313" key="2">
    <source>
        <dbReference type="EMBL" id="PPD57669.1"/>
    </source>
</evidence>
<feature type="transmembrane region" description="Helical" evidence="1">
    <location>
        <begin position="21"/>
        <end position="45"/>
    </location>
</feature>
<keyword evidence="1" id="KW-0472">Membrane</keyword>
<keyword evidence="3" id="KW-1185">Reference proteome</keyword>
<sequence>MAPLTEKKQKTPALNSLFRQIWRTFVAGLVVVLPGALIVIGIIWLFDLADGILRPLVNILFGRPIPGLGILLTLLLILIVGIVTSNVVGNSIVRFGEFLIARLPVLAQVYSGAKQAMQALSVPGAFKGGFRKVIILEYPRAGVFTLGFITNKIKDREGSPFVTVFLPTSPFPHTGTWILATRDQIIETDVSFLKAIQMTITWGILSPKRVLFRRSLDSRSPDER</sequence>
<protein>
    <submittedName>
        <fullName evidence="2">DUF502 domain-containing protein</fullName>
    </submittedName>
</protein>
<dbReference type="InterPro" id="IPR007462">
    <property type="entry name" value="COV1-like"/>
</dbReference>
<comment type="caution">
    <text evidence="2">The sequence shown here is derived from an EMBL/GenBank/DDBJ whole genome shotgun (WGS) entry which is preliminary data.</text>
</comment>
<accession>A0A2P5P5W4</accession>
<dbReference type="EMBL" id="JQAN02000011">
    <property type="protein sequence ID" value="PPD57669.1"/>
    <property type="molecule type" value="Genomic_DNA"/>
</dbReference>
<dbReference type="Pfam" id="PF04367">
    <property type="entry name" value="DUF502"/>
    <property type="match status" value="1"/>
</dbReference>
<dbReference type="OrthoDB" id="9780267at2"/>
<keyword evidence="1" id="KW-0812">Transmembrane</keyword>
<evidence type="ECO:0000313" key="3">
    <source>
        <dbReference type="Proteomes" id="UP000235653"/>
    </source>
</evidence>
<keyword evidence="1" id="KW-1133">Transmembrane helix</keyword>
<organism evidence="2 3">
    <name type="scientific">Dehalogenimonas etheniformans</name>
    <dbReference type="NCBI Taxonomy" id="1536648"/>
    <lineage>
        <taxon>Bacteria</taxon>
        <taxon>Bacillati</taxon>
        <taxon>Chloroflexota</taxon>
        <taxon>Dehalococcoidia</taxon>
        <taxon>Dehalococcoidales</taxon>
        <taxon>Dehalococcoidaceae</taxon>
        <taxon>Dehalogenimonas</taxon>
    </lineage>
</organism>
<feature type="transmembrane region" description="Helical" evidence="1">
    <location>
        <begin position="65"/>
        <end position="88"/>
    </location>
</feature>
<name>A0A2P5P5W4_9CHLR</name>